<comment type="caution">
    <text evidence="5">The sequence shown here is derived from an EMBL/GenBank/DDBJ whole genome shotgun (WGS) entry which is preliminary data.</text>
</comment>
<dbReference type="Proteomes" id="UP001596250">
    <property type="component" value="Unassembled WGS sequence"/>
</dbReference>
<dbReference type="Gene3D" id="1.10.260.40">
    <property type="entry name" value="lambda repressor-like DNA-binding domains"/>
    <property type="match status" value="1"/>
</dbReference>
<name>A0ABW1ITD5_9BACL</name>
<dbReference type="InterPro" id="IPR050807">
    <property type="entry name" value="TransReg_Diox_bact_type"/>
</dbReference>
<protein>
    <submittedName>
        <fullName evidence="5">Helix-turn-helix domain-containing protein</fullName>
    </submittedName>
</protein>
<keyword evidence="2" id="KW-0238">DNA-binding</keyword>
<evidence type="ECO:0000259" key="4">
    <source>
        <dbReference type="PROSITE" id="PS50943"/>
    </source>
</evidence>
<keyword evidence="1" id="KW-0805">Transcription regulation</keyword>
<gene>
    <name evidence="5" type="ORF">ACFPXP_17030</name>
</gene>
<dbReference type="PANTHER" id="PTHR46797">
    <property type="entry name" value="HTH-TYPE TRANSCRIPTIONAL REGULATOR"/>
    <property type="match status" value="1"/>
</dbReference>
<dbReference type="InterPro" id="IPR001387">
    <property type="entry name" value="Cro/C1-type_HTH"/>
</dbReference>
<dbReference type="SUPFAM" id="SSF47413">
    <property type="entry name" value="lambda repressor-like DNA-binding domains"/>
    <property type="match status" value="1"/>
</dbReference>
<sequence>MLISIRKLFGQRIRTLREQYGWTQEQLAERADLHPNYIGQIERGLKNVSLDNIHKLAIGLRMNLSQLFTFDNHELPAPSSRITQMLQHCSEEDLEFLMQHIEHLLKWRQK</sequence>
<dbReference type="InterPro" id="IPR010982">
    <property type="entry name" value="Lambda_DNA-bd_dom_sf"/>
</dbReference>
<dbReference type="EMBL" id="JBHSQV010000176">
    <property type="protein sequence ID" value="MFC5988108.1"/>
    <property type="molecule type" value="Genomic_DNA"/>
</dbReference>
<keyword evidence="3" id="KW-0804">Transcription</keyword>
<evidence type="ECO:0000256" key="2">
    <source>
        <dbReference type="ARBA" id="ARBA00023125"/>
    </source>
</evidence>
<dbReference type="SMART" id="SM00530">
    <property type="entry name" value="HTH_XRE"/>
    <property type="match status" value="1"/>
</dbReference>
<feature type="domain" description="HTH cro/C1-type" evidence="4">
    <location>
        <begin position="13"/>
        <end position="67"/>
    </location>
</feature>
<dbReference type="PANTHER" id="PTHR46797:SF23">
    <property type="entry name" value="HTH-TYPE TRANSCRIPTIONAL REGULATOR SUTR"/>
    <property type="match status" value="1"/>
</dbReference>
<accession>A0ABW1ITD5</accession>
<dbReference type="Pfam" id="PF01381">
    <property type="entry name" value="HTH_3"/>
    <property type="match status" value="1"/>
</dbReference>
<evidence type="ECO:0000313" key="6">
    <source>
        <dbReference type="Proteomes" id="UP001596250"/>
    </source>
</evidence>
<reference evidence="6" key="1">
    <citation type="journal article" date="2019" name="Int. J. Syst. Evol. Microbiol.">
        <title>The Global Catalogue of Microorganisms (GCM) 10K type strain sequencing project: providing services to taxonomists for standard genome sequencing and annotation.</title>
        <authorList>
            <consortium name="The Broad Institute Genomics Platform"/>
            <consortium name="The Broad Institute Genome Sequencing Center for Infectious Disease"/>
            <person name="Wu L."/>
            <person name="Ma J."/>
        </authorList>
    </citation>
    <scope>NUCLEOTIDE SEQUENCE [LARGE SCALE GENOMIC DNA]</scope>
    <source>
        <strain evidence="6">CCM 8749</strain>
    </source>
</reference>
<organism evidence="5 6">
    <name type="scientific">Marinicrinis lubricantis</name>
    <dbReference type="NCBI Taxonomy" id="2086470"/>
    <lineage>
        <taxon>Bacteria</taxon>
        <taxon>Bacillati</taxon>
        <taxon>Bacillota</taxon>
        <taxon>Bacilli</taxon>
        <taxon>Bacillales</taxon>
        <taxon>Paenibacillaceae</taxon>
    </lineage>
</organism>
<dbReference type="RefSeq" id="WP_379895555.1">
    <property type="nucleotide sequence ID" value="NZ_CBCSCT010000021.1"/>
</dbReference>
<evidence type="ECO:0000256" key="1">
    <source>
        <dbReference type="ARBA" id="ARBA00023015"/>
    </source>
</evidence>
<dbReference type="CDD" id="cd00093">
    <property type="entry name" value="HTH_XRE"/>
    <property type="match status" value="1"/>
</dbReference>
<proteinExistence type="predicted"/>
<dbReference type="PROSITE" id="PS50943">
    <property type="entry name" value="HTH_CROC1"/>
    <property type="match status" value="1"/>
</dbReference>
<evidence type="ECO:0000256" key="3">
    <source>
        <dbReference type="ARBA" id="ARBA00023163"/>
    </source>
</evidence>
<evidence type="ECO:0000313" key="5">
    <source>
        <dbReference type="EMBL" id="MFC5988108.1"/>
    </source>
</evidence>
<keyword evidence="6" id="KW-1185">Reference proteome</keyword>